<accession>A0AAN6TU78</accession>
<evidence type="ECO:0000313" key="4">
    <source>
        <dbReference type="Proteomes" id="UP001302602"/>
    </source>
</evidence>
<dbReference type="PANTHER" id="PTHR33178">
    <property type="match status" value="1"/>
</dbReference>
<reference evidence="3" key="1">
    <citation type="journal article" date="2023" name="Mol. Phylogenet. Evol.">
        <title>Genome-scale phylogeny and comparative genomics of the fungal order Sordariales.</title>
        <authorList>
            <person name="Hensen N."/>
            <person name="Bonometti L."/>
            <person name="Westerberg I."/>
            <person name="Brannstrom I.O."/>
            <person name="Guillou S."/>
            <person name="Cros-Aarteil S."/>
            <person name="Calhoun S."/>
            <person name="Haridas S."/>
            <person name="Kuo A."/>
            <person name="Mondo S."/>
            <person name="Pangilinan J."/>
            <person name="Riley R."/>
            <person name="LaButti K."/>
            <person name="Andreopoulos B."/>
            <person name="Lipzen A."/>
            <person name="Chen C."/>
            <person name="Yan M."/>
            <person name="Daum C."/>
            <person name="Ng V."/>
            <person name="Clum A."/>
            <person name="Steindorff A."/>
            <person name="Ohm R.A."/>
            <person name="Martin F."/>
            <person name="Silar P."/>
            <person name="Natvig D.O."/>
            <person name="Lalanne C."/>
            <person name="Gautier V."/>
            <person name="Ament-Velasquez S.L."/>
            <person name="Kruys A."/>
            <person name="Hutchinson M.I."/>
            <person name="Powell A.J."/>
            <person name="Barry K."/>
            <person name="Miller A.N."/>
            <person name="Grigoriev I.V."/>
            <person name="Debuchy R."/>
            <person name="Gladieux P."/>
            <person name="Hiltunen Thoren M."/>
            <person name="Johannesson H."/>
        </authorList>
    </citation>
    <scope>NUCLEOTIDE SEQUENCE</scope>
    <source>
        <strain evidence="3">CBS 731.68</strain>
    </source>
</reference>
<dbReference type="GeneID" id="87826130"/>
<evidence type="ECO:0000313" key="3">
    <source>
        <dbReference type="EMBL" id="KAK4120822.1"/>
    </source>
</evidence>
<dbReference type="Pfam" id="PF07876">
    <property type="entry name" value="Dabb"/>
    <property type="match status" value="1"/>
</dbReference>
<sequence>MAIFHIVLFQFKADANAEEVKVVCARFLALKDSCIHPTSKAPYIKSLKAGKDNSPEGLQNGMTHGFVVEFLSAEDRDYYVKEDPAHQAFVKSTGDVLEKPIVLDFEDGVY</sequence>
<dbReference type="InterPro" id="IPR044662">
    <property type="entry name" value="HS1/DABB1-like"/>
</dbReference>
<dbReference type="PROSITE" id="PS51502">
    <property type="entry name" value="S_R_A_B_BARREL"/>
    <property type="match status" value="1"/>
</dbReference>
<proteinExistence type="predicted"/>
<organism evidence="3 4">
    <name type="scientific">Parathielavia appendiculata</name>
    <dbReference type="NCBI Taxonomy" id="2587402"/>
    <lineage>
        <taxon>Eukaryota</taxon>
        <taxon>Fungi</taxon>
        <taxon>Dikarya</taxon>
        <taxon>Ascomycota</taxon>
        <taxon>Pezizomycotina</taxon>
        <taxon>Sordariomycetes</taxon>
        <taxon>Sordariomycetidae</taxon>
        <taxon>Sordariales</taxon>
        <taxon>Chaetomiaceae</taxon>
        <taxon>Parathielavia</taxon>
    </lineage>
</organism>
<dbReference type="AlphaFoldDB" id="A0AAN6TU78"/>
<dbReference type="SMART" id="SM00886">
    <property type="entry name" value="Dabb"/>
    <property type="match status" value="1"/>
</dbReference>
<protein>
    <submittedName>
        <fullName evidence="3">Dabb-domain-containing protein</fullName>
    </submittedName>
</protein>
<comment type="subunit">
    <text evidence="1">Homodimer.</text>
</comment>
<dbReference type="SUPFAM" id="SSF54909">
    <property type="entry name" value="Dimeric alpha+beta barrel"/>
    <property type="match status" value="1"/>
</dbReference>
<dbReference type="Gene3D" id="3.30.70.100">
    <property type="match status" value="1"/>
</dbReference>
<keyword evidence="4" id="KW-1185">Reference proteome</keyword>
<dbReference type="EMBL" id="MU853236">
    <property type="protein sequence ID" value="KAK4120822.1"/>
    <property type="molecule type" value="Genomic_DNA"/>
</dbReference>
<name>A0AAN6TU78_9PEZI</name>
<evidence type="ECO:0000259" key="2">
    <source>
        <dbReference type="PROSITE" id="PS51502"/>
    </source>
</evidence>
<dbReference type="Proteomes" id="UP001302602">
    <property type="component" value="Unassembled WGS sequence"/>
</dbReference>
<gene>
    <name evidence="3" type="ORF">N657DRAFT_579075</name>
</gene>
<comment type="caution">
    <text evidence="3">The sequence shown here is derived from an EMBL/GenBank/DDBJ whole genome shotgun (WGS) entry which is preliminary data.</text>
</comment>
<reference evidence="3" key="2">
    <citation type="submission" date="2023-05" db="EMBL/GenBank/DDBJ databases">
        <authorList>
            <consortium name="Lawrence Berkeley National Laboratory"/>
            <person name="Steindorff A."/>
            <person name="Hensen N."/>
            <person name="Bonometti L."/>
            <person name="Westerberg I."/>
            <person name="Brannstrom I.O."/>
            <person name="Guillou S."/>
            <person name="Cros-Aarteil S."/>
            <person name="Calhoun S."/>
            <person name="Haridas S."/>
            <person name="Kuo A."/>
            <person name="Mondo S."/>
            <person name="Pangilinan J."/>
            <person name="Riley R."/>
            <person name="Labutti K."/>
            <person name="Andreopoulos B."/>
            <person name="Lipzen A."/>
            <person name="Chen C."/>
            <person name="Yanf M."/>
            <person name="Daum C."/>
            <person name="Ng V."/>
            <person name="Clum A."/>
            <person name="Ohm R."/>
            <person name="Martin F."/>
            <person name="Silar P."/>
            <person name="Natvig D."/>
            <person name="Lalanne C."/>
            <person name="Gautier V."/>
            <person name="Ament-Velasquez S.L."/>
            <person name="Kruys A."/>
            <person name="Hutchinson M.I."/>
            <person name="Powell A.J."/>
            <person name="Barry K."/>
            <person name="Miller A.N."/>
            <person name="Grigoriev I.V."/>
            <person name="Debuchy R."/>
            <person name="Gladieux P."/>
            <person name="Thoren M.H."/>
            <person name="Johannesson H."/>
        </authorList>
    </citation>
    <scope>NUCLEOTIDE SEQUENCE</scope>
    <source>
        <strain evidence="3">CBS 731.68</strain>
    </source>
</reference>
<dbReference type="RefSeq" id="XP_062644593.1">
    <property type="nucleotide sequence ID" value="XM_062789360.1"/>
</dbReference>
<feature type="domain" description="Stress-response A/B barrel" evidence="2">
    <location>
        <begin position="3"/>
        <end position="105"/>
    </location>
</feature>
<dbReference type="InterPro" id="IPR013097">
    <property type="entry name" value="Dabb"/>
</dbReference>
<dbReference type="PANTHER" id="PTHR33178:SF10">
    <property type="entry name" value="STRESS-RESPONSE A_B BARREL DOMAIN-CONTAINING PROTEIN"/>
    <property type="match status" value="1"/>
</dbReference>
<dbReference type="InterPro" id="IPR011008">
    <property type="entry name" value="Dimeric_a/b-barrel"/>
</dbReference>
<evidence type="ECO:0000256" key="1">
    <source>
        <dbReference type="ARBA" id="ARBA00011738"/>
    </source>
</evidence>